<dbReference type="InterPro" id="IPR017978">
    <property type="entry name" value="GPCR_3_C"/>
</dbReference>
<dbReference type="PROSITE" id="PS00980">
    <property type="entry name" value="G_PROTEIN_RECEP_F3_2"/>
    <property type="match status" value="1"/>
</dbReference>
<evidence type="ECO:0000259" key="13">
    <source>
        <dbReference type="PROSITE" id="PS50259"/>
    </source>
</evidence>
<feature type="transmembrane region" description="Helical" evidence="12">
    <location>
        <begin position="653"/>
        <end position="677"/>
    </location>
</feature>
<evidence type="ECO:0000256" key="6">
    <source>
        <dbReference type="ARBA" id="ARBA00023040"/>
    </source>
</evidence>
<protein>
    <recommendedName>
        <fullName evidence="17">G-protein coupled receptors family 3 profile domain-containing protein</fullName>
    </recommendedName>
</protein>
<evidence type="ECO:0000313" key="16">
    <source>
        <dbReference type="Proteomes" id="UP001591681"/>
    </source>
</evidence>
<dbReference type="InterPro" id="IPR011500">
    <property type="entry name" value="GPCR_3_9-Cys_dom"/>
</dbReference>
<keyword evidence="16" id="KW-1185">Reference proteome</keyword>
<dbReference type="GO" id="GO:0050909">
    <property type="term" value="P:sensory perception of taste"/>
    <property type="evidence" value="ECO:0007669"/>
    <property type="project" value="UniProtKB-ARBA"/>
</dbReference>
<dbReference type="SUPFAM" id="SSF53822">
    <property type="entry name" value="Periplasmic binding protein-like I"/>
    <property type="match status" value="1"/>
</dbReference>
<sequence>MVHGAEGCKCRLGKYQSHMKPEIRSQRVPCPLLLSGGTMYLALHLLLAISRLHHGSCQGSEFNLDGDFVFGGLFPVRYKPEPAQTTRPEVVNCLEWPLFMRGYRALQVMRFTVEEINNSTTLLPNVTLGYHLFDNCADGHNFPAVLQALSSNGSVITRQMHRLDNHKVIAFIGTYTSTETITLAPMLMMDLFPMVSYAASSSTLSDKLVYPSFVRTVPSNEDEIELIIHIIKHFGWNWVAFIGSTSAYSENGLELFVELIQDAGICLAFYDLLNSTSQLKTVFHKLDMLNINVIIMFLEEQFAVDIITSALQLNFHNKVWIAGDFWSMNEQLPKLQGLRTIGTIIGVVPEVVTLPGFEEFIYQSQHRGGSVKTDEGSCNQACVNCSSVSPEDVIKGNPTSSFPIYSAVYTMAMALHKALQCNQSGCNKSHTVHPYRLLEEIKSLKFPLNGVFICYDKDFDPPARYSIVFWDTSLYPAEILSIGTYSSYPVPNLTIYNERLYWHGNGKVPFSNCSVECKPGHIRQQDGLHQCCFNCVKCPSNQYANHTADLYSCLKCDTYEWSNAGSTSCQQRAVEYLRTSDGYSIVLMVLSSFFMLLCVGVAVLFAIHHSTPVVRSAGGSMCYLMLSCLAASTICVFFHFGEPSVLSCTLSNPAYIFFYTVCMSCLFVRSFQIICVFKMATHLPRAHALWVKHNGQWLVVAAISLFQLLLCITWMAVTPSLPTEDATSFQNQIVLRCTVRDFSVSSLPLSFLWIISGLCFCFSYMGTDLPKNYNEAKAITFSILLFCLSWAIFFTAECMSHSKYVQVVKAVVELSCLCGIMFSYFVPKCFIIVFQPLKNTQEYFQASIQSYTQTISRM</sequence>
<dbReference type="EMBL" id="JBHFQA010000001">
    <property type="protein sequence ID" value="KAL2103356.1"/>
    <property type="molecule type" value="Genomic_DNA"/>
</dbReference>
<dbReference type="PROSITE" id="PS50259">
    <property type="entry name" value="G_PROTEIN_RECEP_F3_4"/>
    <property type="match status" value="1"/>
</dbReference>
<gene>
    <name evidence="15" type="ORF">ACEWY4_000224</name>
</gene>
<feature type="transmembrane region" description="Helical" evidence="12">
    <location>
        <begin position="620"/>
        <end position="641"/>
    </location>
</feature>
<evidence type="ECO:0000259" key="14">
    <source>
        <dbReference type="PROSITE" id="PS51379"/>
    </source>
</evidence>
<dbReference type="PANTHER" id="PTHR24061">
    <property type="entry name" value="CALCIUM-SENSING RECEPTOR-RELATED"/>
    <property type="match status" value="1"/>
</dbReference>
<evidence type="ECO:0000256" key="2">
    <source>
        <dbReference type="ARBA" id="ARBA00022475"/>
    </source>
</evidence>
<dbReference type="InterPro" id="IPR000068">
    <property type="entry name" value="GPCR_3_Ca_sens_rcpt-rel"/>
</dbReference>
<dbReference type="Pfam" id="PF00003">
    <property type="entry name" value="7tm_3"/>
    <property type="match status" value="1"/>
</dbReference>
<dbReference type="InterPro" id="IPR017896">
    <property type="entry name" value="4Fe4S_Fe-S-bd"/>
</dbReference>
<feature type="domain" description="G-protein coupled receptors family 3 profile" evidence="13">
    <location>
        <begin position="583"/>
        <end position="848"/>
    </location>
</feature>
<feature type="domain" description="4Fe-4S ferredoxin-type" evidence="14">
    <location>
        <begin position="369"/>
        <end position="399"/>
    </location>
</feature>
<dbReference type="GO" id="GO:0004930">
    <property type="term" value="F:G protein-coupled receptor activity"/>
    <property type="evidence" value="ECO:0007669"/>
    <property type="project" value="UniProtKB-KW"/>
</dbReference>
<keyword evidence="9" id="KW-0325">Glycoprotein</keyword>
<dbReference type="Pfam" id="PF01094">
    <property type="entry name" value="ANF_receptor"/>
    <property type="match status" value="1"/>
</dbReference>
<dbReference type="Gene3D" id="3.40.50.2300">
    <property type="match status" value="2"/>
</dbReference>
<dbReference type="PROSITE" id="PS51379">
    <property type="entry name" value="4FE4S_FER_2"/>
    <property type="match status" value="1"/>
</dbReference>
<evidence type="ECO:0000256" key="12">
    <source>
        <dbReference type="SAM" id="Phobius"/>
    </source>
</evidence>
<feature type="transmembrane region" description="Helical" evidence="12">
    <location>
        <begin position="808"/>
        <end position="826"/>
    </location>
</feature>
<keyword evidence="3 12" id="KW-0812">Transmembrane</keyword>
<feature type="transmembrane region" description="Helical" evidence="12">
    <location>
        <begin position="749"/>
        <end position="766"/>
    </location>
</feature>
<comment type="caution">
    <text evidence="15">The sequence shown here is derived from an EMBL/GenBank/DDBJ whole genome shotgun (WGS) entry which is preliminary data.</text>
</comment>
<keyword evidence="10" id="KW-0807">Transducer</keyword>
<keyword evidence="4" id="KW-0732">Signal</keyword>
<organism evidence="15 16">
    <name type="scientific">Coilia grayii</name>
    <name type="common">Gray's grenadier anchovy</name>
    <dbReference type="NCBI Taxonomy" id="363190"/>
    <lineage>
        <taxon>Eukaryota</taxon>
        <taxon>Metazoa</taxon>
        <taxon>Chordata</taxon>
        <taxon>Craniata</taxon>
        <taxon>Vertebrata</taxon>
        <taxon>Euteleostomi</taxon>
        <taxon>Actinopterygii</taxon>
        <taxon>Neopterygii</taxon>
        <taxon>Teleostei</taxon>
        <taxon>Clupei</taxon>
        <taxon>Clupeiformes</taxon>
        <taxon>Clupeoidei</taxon>
        <taxon>Engraulidae</taxon>
        <taxon>Coilinae</taxon>
        <taxon>Coilia</taxon>
    </lineage>
</organism>
<dbReference type="Gene3D" id="2.10.50.30">
    <property type="entry name" value="GPCR, family 3, nine cysteines domain"/>
    <property type="match status" value="1"/>
</dbReference>
<evidence type="ECO:0000256" key="8">
    <source>
        <dbReference type="ARBA" id="ARBA00023170"/>
    </source>
</evidence>
<evidence type="ECO:0000256" key="4">
    <source>
        <dbReference type="ARBA" id="ARBA00022729"/>
    </source>
</evidence>
<evidence type="ECO:0000256" key="10">
    <source>
        <dbReference type="ARBA" id="ARBA00023224"/>
    </source>
</evidence>
<dbReference type="InterPro" id="IPR038550">
    <property type="entry name" value="GPCR_3_9-Cys_sf"/>
</dbReference>
<keyword evidence="7 12" id="KW-0472">Membrane</keyword>
<dbReference type="FunFam" id="3.40.50.2300:FF:000016">
    <property type="entry name" value="Taste 1 receptor member 2"/>
    <property type="match status" value="1"/>
</dbReference>
<evidence type="ECO:0000256" key="9">
    <source>
        <dbReference type="ARBA" id="ARBA00023180"/>
    </source>
</evidence>
<dbReference type="GO" id="GO:0005886">
    <property type="term" value="C:plasma membrane"/>
    <property type="evidence" value="ECO:0007669"/>
    <property type="project" value="UniProtKB-SubCell"/>
</dbReference>
<dbReference type="Proteomes" id="UP001591681">
    <property type="component" value="Unassembled WGS sequence"/>
</dbReference>
<keyword evidence="5 12" id="KW-1133">Transmembrane helix</keyword>
<reference evidence="15 16" key="1">
    <citation type="submission" date="2024-09" db="EMBL/GenBank/DDBJ databases">
        <title>A chromosome-level genome assembly of Gray's grenadier anchovy, Coilia grayii.</title>
        <authorList>
            <person name="Fu Z."/>
        </authorList>
    </citation>
    <scope>NUCLEOTIDE SEQUENCE [LARGE SCALE GENOMIC DNA]</scope>
    <source>
        <strain evidence="15">G4</strain>
        <tissue evidence="15">Muscle</tissue>
    </source>
</reference>
<accession>A0ABD1KWH2</accession>
<feature type="transmembrane region" description="Helical" evidence="12">
    <location>
        <begin position="585"/>
        <end position="608"/>
    </location>
</feature>
<comment type="similarity">
    <text evidence="11">Belongs to the G-protein coupled receptor 3 family. TAS1R subfamily.</text>
</comment>
<keyword evidence="2" id="KW-1003">Cell membrane</keyword>
<evidence type="ECO:0000256" key="3">
    <source>
        <dbReference type="ARBA" id="ARBA00022692"/>
    </source>
</evidence>
<name>A0ABD1KWH2_9TELE</name>
<evidence type="ECO:0000256" key="11">
    <source>
        <dbReference type="ARBA" id="ARBA00038492"/>
    </source>
</evidence>
<evidence type="ECO:0000256" key="1">
    <source>
        <dbReference type="ARBA" id="ARBA00004651"/>
    </source>
</evidence>
<evidence type="ECO:0000256" key="7">
    <source>
        <dbReference type="ARBA" id="ARBA00023136"/>
    </source>
</evidence>
<dbReference type="AlphaFoldDB" id="A0ABD1KWH2"/>
<evidence type="ECO:0000256" key="5">
    <source>
        <dbReference type="ARBA" id="ARBA00022989"/>
    </source>
</evidence>
<feature type="transmembrane region" description="Helical" evidence="12">
    <location>
        <begin position="778"/>
        <end position="796"/>
    </location>
</feature>
<dbReference type="InterPro" id="IPR001828">
    <property type="entry name" value="ANF_lig-bd_rcpt"/>
</dbReference>
<dbReference type="Pfam" id="PF07562">
    <property type="entry name" value="NCD3G"/>
    <property type="match status" value="1"/>
</dbReference>
<evidence type="ECO:0008006" key="17">
    <source>
        <dbReference type="Google" id="ProtNLM"/>
    </source>
</evidence>
<proteinExistence type="inferred from homology"/>
<dbReference type="FunFam" id="2.10.50.30:FF:000004">
    <property type="entry name" value="Taste receptor type 1 member 3-like protein"/>
    <property type="match status" value="1"/>
</dbReference>
<feature type="transmembrane region" description="Helical" evidence="12">
    <location>
        <begin position="697"/>
        <end position="717"/>
    </location>
</feature>
<dbReference type="InterPro" id="IPR000337">
    <property type="entry name" value="GPCR_3"/>
</dbReference>
<dbReference type="InterPro" id="IPR017979">
    <property type="entry name" value="GPCR_3_CS"/>
</dbReference>
<dbReference type="PANTHER" id="PTHR24061:SF441">
    <property type="entry name" value="TASTE RECEPTOR TYPE 1 MEMBER 2B-RELATED"/>
    <property type="match status" value="1"/>
</dbReference>
<keyword evidence="8" id="KW-0675">Receptor</keyword>
<dbReference type="PRINTS" id="PR00248">
    <property type="entry name" value="GPCRMGR"/>
</dbReference>
<evidence type="ECO:0000313" key="15">
    <source>
        <dbReference type="EMBL" id="KAL2103356.1"/>
    </source>
</evidence>
<dbReference type="InterPro" id="IPR028082">
    <property type="entry name" value="Peripla_BP_I"/>
</dbReference>
<comment type="subcellular location">
    <subcellularLocation>
        <location evidence="1">Cell membrane</location>
        <topology evidence="1">Multi-pass membrane protein</topology>
    </subcellularLocation>
</comment>
<keyword evidence="6" id="KW-0297">G-protein coupled receptor</keyword>